<gene>
    <name evidence="2" type="ORF">ZIOFF_043589</name>
</gene>
<feature type="region of interest" description="Disordered" evidence="1">
    <location>
        <begin position="204"/>
        <end position="234"/>
    </location>
</feature>
<reference evidence="2 3" key="1">
    <citation type="submission" date="2020-08" db="EMBL/GenBank/DDBJ databases">
        <title>Plant Genome Project.</title>
        <authorList>
            <person name="Zhang R.-G."/>
        </authorList>
    </citation>
    <scope>NUCLEOTIDE SEQUENCE [LARGE SCALE GENOMIC DNA]</scope>
    <source>
        <tissue evidence="2">Rhizome</tissue>
    </source>
</reference>
<dbReference type="AlphaFoldDB" id="A0A8J5KWG9"/>
<evidence type="ECO:0000256" key="1">
    <source>
        <dbReference type="SAM" id="MobiDB-lite"/>
    </source>
</evidence>
<comment type="caution">
    <text evidence="2">The sequence shown here is derived from an EMBL/GenBank/DDBJ whole genome shotgun (WGS) entry which is preliminary data.</text>
</comment>
<dbReference type="PANTHER" id="PTHR35317:SF23">
    <property type="entry name" value="OS04G0629600 PROTEIN"/>
    <property type="match status" value="1"/>
</dbReference>
<feature type="compositionally biased region" description="Basic residues" evidence="1">
    <location>
        <begin position="213"/>
        <end position="228"/>
    </location>
</feature>
<evidence type="ECO:0000313" key="2">
    <source>
        <dbReference type="EMBL" id="KAG6495762.1"/>
    </source>
</evidence>
<dbReference type="EMBL" id="JACMSC010000012">
    <property type="protein sequence ID" value="KAG6495762.1"/>
    <property type="molecule type" value="Genomic_DNA"/>
</dbReference>
<protein>
    <submittedName>
        <fullName evidence="2">Uncharacterized protein</fullName>
    </submittedName>
</protein>
<evidence type="ECO:0000313" key="3">
    <source>
        <dbReference type="Proteomes" id="UP000734854"/>
    </source>
</evidence>
<accession>A0A8J5KWG9</accession>
<sequence length="320" mass="36576">MNAASIISQIVSIETLVGSNFKKWNEQIHFVLGVMDLDYALRVYKPTPLSNTSTQDEKSAYEKGEKSNRLSLMIMKGSISSDIRGGVPDSENAKDFLDSIEEQFQSSSKALATTLIIKMITSKYNDLGGVRGYILRMNDMAAQLKAMDIEISESFLVHFIMTSLPSQFRPFKICYNTQKEKWKMSELINMCDQEEENLKAETPDSAHFTTQRQGKKRKLHGKDKRHVKKNNDGNKAKISCSKTRKCNFCRELTHFQKDCPEFKEWLAKKVLHTTAYDNPKKYTQESISPRRAKEVKIESSMMSALNAVKFQQEVLAVKDL</sequence>
<keyword evidence="3" id="KW-1185">Reference proteome</keyword>
<dbReference type="PANTHER" id="PTHR35317">
    <property type="entry name" value="OS04G0629600 PROTEIN"/>
    <property type="match status" value="1"/>
</dbReference>
<organism evidence="2 3">
    <name type="scientific">Zingiber officinale</name>
    <name type="common">Ginger</name>
    <name type="synonym">Amomum zingiber</name>
    <dbReference type="NCBI Taxonomy" id="94328"/>
    <lineage>
        <taxon>Eukaryota</taxon>
        <taxon>Viridiplantae</taxon>
        <taxon>Streptophyta</taxon>
        <taxon>Embryophyta</taxon>
        <taxon>Tracheophyta</taxon>
        <taxon>Spermatophyta</taxon>
        <taxon>Magnoliopsida</taxon>
        <taxon>Liliopsida</taxon>
        <taxon>Zingiberales</taxon>
        <taxon>Zingiberaceae</taxon>
        <taxon>Zingiber</taxon>
    </lineage>
</organism>
<dbReference type="Pfam" id="PF14223">
    <property type="entry name" value="Retrotran_gag_2"/>
    <property type="match status" value="1"/>
</dbReference>
<name>A0A8J5KWG9_ZINOF</name>
<dbReference type="Proteomes" id="UP000734854">
    <property type="component" value="Unassembled WGS sequence"/>
</dbReference>
<proteinExistence type="predicted"/>